<dbReference type="RefSeq" id="WP_307403763.1">
    <property type="nucleotide sequence ID" value="NZ_JAUSUX010000042.1"/>
</dbReference>
<keyword evidence="2" id="KW-1185">Reference proteome</keyword>
<dbReference type="EMBL" id="JAUSUX010000042">
    <property type="protein sequence ID" value="MDQ0287776.1"/>
    <property type="molecule type" value="Genomic_DNA"/>
</dbReference>
<name>A0ABU0B4X8_9FIRM</name>
<comment type="caution">
    <text evidence="1">The sequence shown here is derived from an EMBL/GenBank/DDBJ whole genome shotgun (WGS) entry which is preliminary data.</text>
</comment>
<sequence length="46" mass="4960">MLGDSKIAITLDTYSHLVPGLMEQAAEKLDAVFGQKKNPSAKEGKK</sequence>
<dbReference type="Proteomes" id="UP001225644">
    <property type="component" value="Unassembled WGS sequence"/>
</dbReference>
<evidence type="ECO:0000313" key="1">
    <source>
        <dbReference type="EMBL" id="MDQ0287776.1"/>
    </source>
</evidence>
<gene>
    <name evidence="1" type="ORF">J2Z49_002907</name>
</gene>
<protein>
    <recommendedName>
        <fullName evidence="3">Integrase</fullName>
    </recommendedName>
</protein>
<reference evidence="1 2" key="1">
    <citation type="submission" date="2023-07" db="EMBL/GenBank/DDBJ databases">
        <title>Genomic Encyclopedia of Type Strains, Phase IV (KMG-IV): sequencing the most valuable type-strain genomes for metagenomic binning, comparative biology and taxonomic classification.</title>
        <authorList>
            <person name="Goeker M."/>
        </authorList>
    </citation>
    <scope>NUCLEOTIDE SEQUENCE [LARGE SCALE GENOMIC DNA]</scope>
    <source>
        <strain evidence="1 2">DSM 12396</strain>
    </source>
</reference>
<proteinExistence type="predicted"/>
<accession>A0ABU0B4X8</accession>
<evidence type="ECO:0008006" key="3">
    <source>
        <dbReference type="Google" id="ProtNLM"/>
    </source>
</evidence>
<evidence type="ECO:0000313" key="2">
    <source>
        <dbReference type="Proteomes" id="UP001225644"/>
    </source>
</evidence>
<organism evidence="1 2">
    <name type="scientific">Desulfofundulus luciae</name>
    <dbReference type="NCBI Taxonomy" id="74702"/>
    <lineage>
        <taxon>Bacteria</taxon>
        <taxon>Bacillati</taxon>
        <taxon>Bacillota</taxon>
        <taxon>Clostridia</taxon>
        <taxon>Eubacteriales</taxon>
        <taxon>Peptococcaceae</taxon>
        <taxon>Desulfofundulus</taxon>
    </lineage>
</organism>